<dbReference type="EMBL" id="CP000112">
    <property type="protein sequence ID" value="ABB40322.1"/>
    <property type="molecule type" value="Genomic_DNA"/>
</dbReference>
<evidence type="ECO:0000313" key="6">
    <source>
        <dbReference type="Proteomes" id="UP000002710"/>
    </source>
</evidence>
<dbReference type="InterPro" id="IPR017900">
    <property type="entry name" value="4Fe4S_Fe_S_CS"/>
</dbReference>
<dbReference type="PANTHER" id="PTHR40447">
    <property type="entry name" value="ANAEROBIC SULFITE REDUCTASE SUBUNIT A"/>
    <property type="match status" value="1"/>
</dbReference>
<proteinExistence type="predicted"/>
<evidence type="ECO:0000256" key="2">
    <source>
        <dbReference type="ARBA" id="ARBA00023004"/>
    </source>
</evidence>
<evidence type="ECO:0000256" key="1">
    <source>
        <dbReference type="ARBA" id="ARBA00022723"/>
    </source>
</evidence>
<dbReference type="GO" id="GO:0046872">
    <property type="term" value="F:metal ion binding"/>
    <property type="evidence" value="ECO:0007669"/>
    <property type="project" value="UniProtKB-KW"/>
</dbReference>
<organism evidence="5 6">
    <name type="scientific">Oleidesulfovibrio alaskensis (strain ATCC BAA-1058 / DSM 17464 / G20)</name>
    <name type="common">Desulfovibrio alaskensis</name>
    <dbReference type="NCBI Taxonomy" id="207559"/>
    <lineage>
        <taxon>Bacteria</taxon>
        <taxon>Pseudomonadati</taxon>
        <taxon>Thermodesulfobacteriota</taxon>
        <taxon>Desulfovibrionia</taxon>
        <taxon>Desulfovibrionales</taxon>
        <taxon>Desulfovibrionaceae</taxon>
        <taxon>Oleidesulfovibrio</taxon>
    </lineage>
</organism>
<dbReference type="HOGENOM" id="CLU_046702_0_0_7"/>
<sequence>MATTLFIQRGDIAAWLADTAATHTVYAPLRDKTGVRFHRLCAQDAAAQTQALELDRQAQTPPKNVLLPACETLLEFSYAKQEDGSTSLDVQPVMPQGAVLLFGPRPCDARAFTVFDRVYDAGRGKDPYYTARRAATVVASVVCTRPEQSCFCTAVGGAPDDTEGSDILFTPVQDGFIVRPLTQAAEAVLRHPLFTEAAHREEEAADVCAAARAAVPCAPADFTAAPEPVAALFDDMEFWQSVTAKCLSCGACTYLCPTCYCFNITDESNGLEGRRLRTWDNCMSFQFTLEGSGHNPRPTKAHRYRNRIGHKFSYYPRIHDGALSCVGCGRCISSCPVTMDIRRIVHSAMQRAQCATPEQAHE</sequence>
<reference evidence="5 6" key="1">
    <citation type="journal article" date="2011" name="J. Bacteriol.">
        <title>Complete genome sequence and updated annotation of Desulfovibrio alaskensis G20.</title>
        <authorList>
            <person name="Hauser L.J."/>
            <person name="Land M.L."/>
            <person name="Brown S.D."/>
            <person name="Larimer F."/>
            <person name="Keller K.L."/>
            <person name="Rapp-Giles B.J."/>
            <person name="Price M.N."/>
            <person name="Lin M."/>
            <person name="Bruce D.C."/>
            <person name="Detter J.C."/>
            <person name="Tapia R."/>
            <person name="Han C.S."/>
            <person name="Goodwin L.A."/>
            <person name="Cheng J.F."/>
            <person name="Pitluck S."/>
            <person name="Copeland A."/>
            <person name="Lucas S."/>
            <person name="Nolan M."/>
            <person name="Lapidus A.L."/>
            <person name="Palumbo A.V."/>
            <person name="Wall J.D."/>
        </authorList>
    </citation>
    <scope>NUCLEOTIDE SEQUENCE [LARGE SCALE GENOMIC DNA]</scope>
    <source>
        <strain evidence="6">ATCC BAA 1058 / DSM 17464 / G20</strain>
    </source>
</reference>
<gene>
    <name evidence="5" type="ordered locus">Dde_3529</name>
</gene>
<keyword evidence="6" id="KW-1185">Reference proteome</keyword>
<dbReference type="AlphaFoldDB" id="Q30VH4"/>
<dbReference type="SUPFAM" id="SSF46548">
    <property type="entry name" value="alpha-helical ferredoxin"/>
    <property type="match status" value="1"/>
</dbReference>
<evidence type="ECO:0000259" key="4">
    <source>
        <dbReference type="PROSITE" id="PS51379"/>
    </source>
</evidence>
<dbReference type="Pfam" id="PF17179">
    <property type="entry name" value="Fer4_22"/>
    <property type="match status" value="1"/>
</dbReference>
<dbReference type="RefSeq" id="WP_011369220.1">
    <property type="nucleotide sequence ID" value="NC_007519.1"/>
</dbReference>
<keyword evidence="1" id="KW-0479">Metal-binding</keyword>
<dbReference type="PANTHER" id="PTHR40447:SF1">
    <property type="entry name" value="ANAEROBIC SULFITE REDUCTASE SUBUNIT A"/>
    <property type="match status" value="1"/>
</dbReference>
<dbReference type="PROSITE" id="PS00198">
    <property type="entry name" value="4FE4S_FER_1"/>
    <property type="match status" value="2"/>
</dbReference>
<feature type="domain" description="4Fe-4S ferredoxin-type" evidence="4">
    <location>
        <begin position="314"/>
        <end position="347"/>
    </location>
</feature>
<evidence type="ECO:0000313" key="5">
    <source>
        <dbReference type="EMBL" id="ABB40322.1"/>
    </source>
</evidence>
<evidence type="ECO:0000256" key="3">
    <source>
        <dbReference type="ARBA" id="ARBA00023014"/>
    </source>
</evidence>
<feature type="domain" description="4Fe-4S ferredoxin-type" evidence="4">
    <location>
        <begin position="236"/>
        <end position="267"/>
    </location>
</feature>
<name>Q30VH4_OLEA2</name>
<dbReference type="GO" id="GO:0051536">
    <property type="term" value="F:iron-sulfur cluster binding"/>
    <property type="evidence" value="ECO:0007669"/>
    <property type="project" value="UniProtKB-KW"/>
</dbReference>
<dbReference type="STRING" id="207559.Dde_3529"/>
<protein>
    <submittedName>
        <fullName evidence="5">Iron-sulfur binding protein</fullName>
    </submittedName>
</protein>
<dbReference type="Proteomes" id="UP000002710">
    <property type="component" value="Chromosome"/>
</dbReference>
<accession>Q30VH4</accession>
<dbReference type="InterPro" id="IPR017896">
    <property type="entry name" value="4Fe4S_Fe-S-bd"/>
</dbReference>
<dbReference type="eggNOG" id="COG1139">
    <property type="taxonomic scope" value="Bacteria"/>
</dbReference>
<dbReference type="PROSITE" id="PS51379">
    <property type="entry name" value="4FE4S_FER_2"/>
    <property type="match status" value="2"/>
</dbReference>
<keyword evidence="3" id="KW-0411">Iron-sulfur</keyword>
<dbReference type="KEGG" id="dde:Dde_3529"/>
<keyword evidence="2" id="KW-0408">Iron</keyword>